<comment type="caution">
    <text evidence="3">The sequence shown here is derived from an EMBL/GenBank/DDBJ whole genome shotgun (WGS) entry which is preliminary data.</text>
</comment>
<evidence type="ECO:0000256" key="1">
    <source>
        <dbReference type="SAM" id="MobiDB-lite"/>
    </source>
</evidence>
<accession>A0A931G112</accession>
<feature type="compositionally biased region" description="Basic and acidic residues" evidence="1">
    <location>
        <begin position="8"/>
        <end position="18"/>
    </location>
</feature>
<evidence type="ECO:0000313" key="4">
    <source>
        <dbReference type="Proteomes" id="UP000598146"/>
    </source>
</evidence>
<keyword evidence="2" id="KW-1133">Transmembrane helix</keyword>
<gene>
    <name evidence="3" type="ORF">I4J89_34180</name>
</gene>
<dbReference type="EMBL" id="JADQTO010000021">
    <property type="protein sequence ID" value="MBG0566505.1"/>
    <property type="molecule type" value="Genomic_DNA"/>
</dbReference>
<reference evidence="3" key="1">
    <citation type="submission" date="2020-11" db="EMBL/GenBank/DDBJ databases">
        <title>Isolation and identification of active actinomycetes.</title>
        <authorList>
            <person name="Sun X."/>
        </authorList>
    </citation>
    <scope>NUCLEOTIDE SEQUENCE</scope>
    <source>
        <strain evidence="3">NEAU-A11</strain>
    </source>
</reference>
<protein>
    <submittedName>
        <fullName evidence="3">Uncharacterized protein</fullName>
    </submittedName>
</protein>
<proteinExistence type="predicted"/>
<feature type="transmembrane region" description="Helical" evidence="2">
    <location>
        <begin position="53"/>
        <end position="75"/>
    </location>
</feature>
<sequence>MGTIQDPDPDRDWLKRSYDNTGGSPFTVEAQAEMMGRLAEGTGDSRMARIGRVVIKATVWITVASFFLSALAAILNEQK</sequence>
<keyword evidence="2" id="KW-0812">Transmembrane</keyword>
<organism evidence="3 4">
    <name type="scientific">Actinoplanes aureus</name>
    <dbReference type="NCBI Taxonomy" id="2792083"/>
    <lineage>
        <taxon>Bacteria</taxon>
        <taxon>Bacillati</taxon>
        <taxon>Actinomycetota</taxon>
        <taxon>Actinomycetes</taxon>
        <taxon>Micromonosporales</taxon>
        <taxon>Micromonosporaceae</taxon>
        <taxon>Actinoplanes</taxon>
    </lineage>
</organism>
<evidence type="ECO:0000313" key="3">
    <source>
        <dbReference type="EMBL" id="MBG0566505.1"/>
    </source>
</evidence>
<name>A0A931G112_9ACTN</name>
<dbReference type="RefSeq" id="WP_196418284.1">
    <property type="nucleotide sequence ID" value="NZ_JADQTO010000021.1"/>
</dbReference>
<feature type="region of interest" description="Disordered" evidence="1">
    <location>
        <begin position="1"/>
        <end position="26"/>
    </location>
</feature>
<keyword evidence="4" id="KW-1185">Reference proteome</keyword>
<dbReference type="Proteomes" id="UP000598146">
    <property type="component" value="Unassembled WGS sequence"/>
</dbReference>
<keyword evidence="2" id="KW-0472">Membrane</keyword>
<evidence type="ECO:0000256" key="2">
    <source>
        <dbReference type="SAM" id="Phobius"/>
    </source>
</evidence>
<dbReference type="AlphaFoldDB" id="A0A931G112"/>